<accession>A0AAV6VED5</accession>
<protein>
    <submittedName>
        <fullName evidence="1">Uncharacterized protein</fullName>
    </submittedName>
</protein>
<evidence type="ECO:0000313" key="2">
    <source>
        <dbReference type="Proteomes" id="UP000827092"/>
    </source>
</evidence>
<dbReference type="AlphaFoldDB" id="A0AAV6VED5"/>
<evidence type="ECO:0000313" key="1">
    <source>
        <dbReference type="EMBL" id="KAG8194541.1"/>
    </source>
</evidence>
<dbReference type="EMBL" id="JAFNEN010000102">
    <property type="protein sequence ID" value="KAG8194541.1"/>
    <property type="molecule type" value="Genomic_DNA"/>
</dbReference>
<dbReference type="Proteomes" id="UP000827092">
    <property type="component" value="Unassembled WGS sequence"/>
</dbReference>
<keyword evidence="2" id="KW-1185">Reference proteome</keyword>
<organism evidence="1 2">
    <name type="scientific">Oedothorax gibbosus</name>
    <dbReference type="NCBI Taxonomy" id="931172"/>
    <lineage>
        <taxon>Eukaryota</taxon>
        <taxon>Metazoa</taxon>
        <taxon>Ecdysozoa</taxon>
        <taxon>Arthropoda</taxon>
        <taxon>Chelicerata</taxon>
        <taxon>Arachnida</taxon>
        <taxon>Araneae</taxon>
        <taxon>Araneomorphae</taxon>
        <taxon>Entelegynae</taxon>
        <taxon>Araneoidea</taxon>
        <taxon>Linyphiidae</taxon>
        <taxon>Erigoninae</taxon>
        <taxon>Oedothorax</taxon>
    </lineage>
</organism>
<sequence>MTKQVSCTVCVSGWVKETVTVDAHPTCSNVPLHWEWAFSLSISLSCNDKKAFDIFVKNEFSNLTLPSPRAELCLVDFASSDNTDTIKGSTIPRF</sequence>
<proteinExistence type="predicted"/>
<gene>
    <name evidence="1" type="ORF">JTE90_013289</name>
</gene>
<reference evidence="1 2" key="1">
    <citation type="journal article" date="2022" name="Nat. Ecol. Evol.">
        <title>A masculinizing supergene underlies an exaggerated male reproductive morph in a spider.</title>
        <authorList>
            <person name="Hendrickx F."/>
            <person name="De Corte Z."/>
            <person name="Sonet G."/>
            <person name="Van Belleghem S.M."/>
            <person name="Kostlbacher S."/>
            <person name="Vangestel C."/>
        </authorList>
    </citation>
    <scope>NUCLEOTIDE SEQUENCE [LARGE SCALE GENOMIC DNA]</scope>
    <source>
        <strain evidence="1">W744_W776</strain>
    </source>
</reference>
<name>A0AAV6VED5_9ARAC</name>
<comment type="caution">
    <text evidence="1">The sequence shown here is derived from an EMBL/GenBank/DDBJ whole genome shotgun (WGS) entry which is preliminary data.</text>
</comment>